<evidence type="ECO:0000313" key="11">
    <source>
        <dbReference type="Proteomes" id="UP001165341"/>
    </source>
</evidence>
<dbReference type="GO" id="GO:0046656">
    <property type="term" value="P:folic acid biosynthetic process"/>
    <property type="evidence" value="ECO:0007669"/>
    <property type="project" value="UniProtKB-KW"/>
</dbReference>
<keyword evidence="11" id="KW-1185">Reference proteome</keyword>
<dbReference type="InterPro" id="IPR035907">
    <property type="entry name" value="Hppk_sf"/>
</dbReference>
<proteinExistence type="predicted"/>
<dbReference type="EC" id="2.7.6.3" evidence="3"/>
<evidence type="ECO:0000256" key="2">
    <source>
        <dbReference type="ARBA" id="ARBA00005051"/>
    </source>
</evidence>
<feature type="domain" description="7,8-dihydro-6-hydroxymethylpterin-pyrophosphokinase" evidence="9">
    <location>
        <begin position="43"/>
        <end position="175"/>
    </location>
</feature>
<dbReference type="AlphaFoldDB" id="A0AA41QVX2"/>
<evidence type="ECO:0000256" key="5">
    <source>
        <dbReference type="ARBA" id="ARBA00022741"/>
    </source>
</evidence>
<comment type="caution">
    <text evidence="10">The sequence shown here is derived from an EMBL/GenBank/DDBJ whole genome shotgun (WGS) entry which is preliminary data.</text>
</comment>
<accession>A0AA41QVX2</accession>
<organism evidence="10 11">
    <name type="scientific">Cryobacterium zhongshanensis</name>
    <dbReference type="NCBI Taxonomy" id="2928153"/>
    <lineage>
        <taxon>Bacteria</taxon>
        <taxon>Bacillati</taxon>
        <taxon>Actinomycetota</taxon>
        <taxon>Actinomycetes</taxon>
        <taxon>Micrococcales</taxon>
        <taxon>Microbacteriaceae</taxon>
        <taxon>Cryobacterium</taxon>
    </lineage>
</organism>
<name>A0AA41QVX2_9MICO</name>
<evidence type="ECO:0000259" key="9">
    <source>
        <dbReference type="Pfam" id="PF01288"/>
    </source>
</evidence>
<dbReference type="Proteomes" id="UP001165341">
    <property type="component" value="Unassembled WGS sequence"/>
</dbReference>
<dbReference type="Pfam" id="PF01288">
    <property type="entry name" value="HPPK"/>
    <property type="match status" value="1"/>
</dbReference>
<dbReference type="EMBL" id="JALGAR010000002">
    <property type="protein sequence ID" value="MCI4658053.1"/>
    <property type="molecule type" value="Genomic_DNA"/>
</dbReference>
<dbReference type="PANTHER" id="PTHR43071:SF1">
    <property type="entry name" value="2-AMINO-4-HYDROXY-6-HYDROXYMETHYLDIHYDROPTERIDINE PYROPHOSPHOKINASE"/>
    <property type="match status" value="1"/>
</dbReference>
<keyword evidence="4 10" id="KW-0808">Transferase</keyword>
<comment type="catalytic activity">
    <reaction evidence="1">
        <text>6-hydroxymethyl-7,8-dihydropterin + ATP = (7,8-dihydropterin-6-yl)methyl diphosphate + AMP + H(+)</text>
        <dbReference type="Rhea" id="RHEA:11412"/>
        <dbReference type="ChEBI" id="CHEBI:15378"/>
        <dbReference type="ChEBI" id="CHEBI:30616"/>
        <dbReference type="ChEBI" id="CHEBI:44841"/>
        <dbReference type="ChEBI" id="CHEBI:72950"/>
        <dbReference type="ChEBI" id="CHEBI:456215"/>
        <dbReference type="EC" id="2.7.6.3"/>
    </reaction>
</comment>
<keyword evidence="5" id="KW-0547">Nucleotide-binding</keyword>
<keyword evidence="7" id="KW-0067">ATP-binding</keyword>
<evidence type="ECO:0000256" key="3">
    <source>
        <dbReference type="ARBA" id="ARBA00013253"/>
    </source>
</evidence>
<keyword evidence="6" id="KW-0418">Kinase</keyword>
<protein>
    <recommendedName>
        <fullName evidence="3">2-amino-4-hydroxy-6-hydroxymethyldihydropteridine diphosphokinase</fullName>
        <ecNumber evidence="3">2.7.6.3</ecNumber>
    </recommendedName>
</protein>
<keyword evidence="8" id="KW-0289">Folate biosynthesis</keyword>
<sequence>MTPTPVTPNPAPVTPTPAEVSQIEVREAREGRSATPHEATEAVLSLGSNLGDREATLAAAVRDLATVPGLVVTGVSPLYESAAVKPDGVDEDAPRYLNLAVGIRFAGSALGLLEAVNAIEHDHGRVRAERWGDRTVDIDIVVFGALEQADARLTLPHPRAAERDFVLAPWLDLDPGAVLPGRGPVSTLLAAIDSTVHHYPVPEASR</sequence>
<evidence type="ECO:0000313" key="10">
    <source>
        <dbReference type="EMBL" id="MCI4658053.1"/>
    </source>
</evidence>
<dbReference type="InterPro" id="IPR000550">
    <property type="entry name" value="Hppk"/>
</dbReference>
<evidence type="ECO:0000256" key="7">
    <source>
        <dbReference type="ARBA" id="ARBA00022840"/>
    </source>
</evidence>
<evidence type="ECO:0000256" key="1">
    <source>
        <dbReference type="ARBA" id="ARBA00000198"/>
    </source>
</evidence>
<dbReference type="GO" id="GO:0016301">
    <property type="term" value="F:kinase activity"/>
    <property type="evidence" value="ECO:0007669"/>
    <property type="project" value="UniProtKB-KW"/>
</dbReference>
<dbReference type="CDD" id="cd00483">
    <property type="entry name" value="HPPK"/>
    <property type="match status" value="1"/>
</dbReference>
<dbReference type="RefSeq" id="WP_243011842.1">
    <property type="nucleotide sequence ID" value="NZ_JALGAR010000002.1"/>
</dbReference>
<evidence type="ECO:0000256" key="8">
    <source>
        <dbReference type="ARBA" id="ARBA00022909"/>
    </source>
</evidence>
<evidence type="ECO:0000256" key="4">
    <source>
        <dbReference type="ARBA" id="ARBA00022679"/>
    </source>
</evidence>
<dbReference type="SUPFAM" id="SSF55083">
    <property type="entry name" value="6-hydroxymethyl-7,8-dihydropterin pyrophosphokinase, HPPK"/>
    <property type="match status" value="1"/>
</dbReference>
<dbReference type="Gene3D" id="3.30.70.560">
    <property type="entry name" value="7,8-Dihydro-6-hydroxymethylpterin-pyrophosphokinase HPPK"/>
    <property type="match status" value="1"/>
</dbReference>
<dbReference type="PANTHER" id="PTHR43071">
    <property type="entry name" value="2-AMINO-4-HYDROXY-6-HYDROXYMETHYLDIHYDROPTERIDINE PYROPHOSPHOKINASE"/>
    <property type="match status" value="1"/>
</dbReference>
<evidence type="ECO:0000256" key="6">
    <source>
        <dbReference type="ARBA" id="ARBA00022777"/>
    </source>
</evidence>
<reference evidence="10" key="1">
    <citation type="submission" date="2022-03" db="EMBL/GenBank/DDBJ databases">
        <title>Cryobacterium sp. nov. strain ZS14-85, isolated from Antarctic soil.</title>
        <authorList>
            <person name="Li J."/>
            <person name="Niu G."/>
        </authorList>
    </citation>
    <scope>NUCLEOTIDE SEQUENCE</scope>
    <source>
        <strain evidence="10">ZS14-85</strain>
    </source>
</reference>
<gene>
    <name evidence="10" type="primary">folK</name>
    <name evidence="10" type="ORF">MQH31_09570</name>
</gene>
<dbReference type="GO" id="GO:0005524">
    <property type="term" value="F:ATP binding"/>
    <property type="evidence" value="ECO:0007669"/>
    <property type="project" value="UniProtKB-KW"/>
</dbReference>
<dbReference type="GO" id="GO:0003848">
    <property type="term" value="F:2-amino-4-hydroxy-6-hydroxymethyldihydropteridine diphosphokinase activity"/>
    <property type="evidence" value="ECO:0007669"/>
    <property type="project" value="UniProtKB-EC"/>
</dbReference>
<comment type="pathway">
    <text evidence="2">Cofactor biosynthesis; tetrahydrofolate biosynthesis; 2-amino-4-hydroxy-6-hydroxymethyl-7,8-dihydropteridine diphosphate from 7,8-dihydroneopterin triphosphate: step 4/4.</text>
</comment>
<dbReference type="NCBIfam" id="TIGR01498">
    <property type="entry name" value="folK"/>
    <property type="match status" value="1"/>
</dbReference>